<name>A0A0S7E4Z0_9FLAO</name>
<dbReference type="AlphaFoldDB" id="A0A0S7E4Z0"/>
<accession>A0A0S7E4Z0</accession>
<dbReference type="GeneID" id="66974565"/>
<gene>
    <name evidence="1" type="ORF">AS202_07125</name>
</gene>
<protein>
    <submittedName>
        <fullName evidence="1">Uncharacterized protein</fullName>
    </submittedName>
</protein>
<dbReference type="Proteomes" id="UP000069030">
    <property type="component" value="Chromosome"/>
</dbReference>
<reference evidence="1 2" key="1">
    <citation type="journal article" date="2016" name="J. Zhejiang Univ. Sci. B">
        <title>Antibiotic resistance mechanisms of Myroides sp.</title>
        <authorList>
            <person name="Hu S."/>
            <person name="Yuan S."/>
            <person name="Qu H."/>
            <person name="Jiang T."/>
            <person name="Zhou Y."/>
            <person name="Wang M."/>
            <person name="Ming D."/>
        </authorList>
    </citation>
    <scope>NUCLEOTIDE SEQUENCE [LARGE SCALE GENOMIC DNA]</scope>
    <source>
        <strain evidence="1 2">PR63039</strain>
    </source>
</reference>
<evidence type="ECO:0000313" key="1">
    <source>
        <dbReference type="EMBL" id="ALU25925.1"/>
    </source>
</evidence>
<proteinExistence type="predicted"/>
<dbReference type="SUPFAM" id="SSF103515">
    <property type="entry name" value="Autotransporter"/>
    <property type="match status" value="1"/>
</dbReference>
<dbReference type="KEGG" id="mod:AS202_07125"/>
<dbReference type="Pfam" id="PF13568">
    <property type="entry name" value="OMP_b-brl_2"/>
    <property type="match status" value="1"/>
</dbReference>
<evidence type="ECO:0000313" key="2">
    <source>
        <dbReference type="Proteomes" id="UP000069030"/>
    </source>
</evidence>
<dbReference type="RefSeq" id="WP_006257582.1">
    <property type="nucleotide sequence ID" value="NZ_BCMQ01000001.1"/>
</dbReference>
<dbReference type="InterPro" id="IPR036709">
    <property type="entry name" value="Autotransporte_beta_dom_sf"/>
</dbReference>
<dbReference type="InterPro" id="IPR025665">
    <property type="entry name" value="Beta-barrel_OMP_2"/>
</dbReference>
<sequence length="402" mass="47189">MRKLFVFLFLATSLVGFAQINFEPGYYVDNNGNRVEGLIKNIDWMNNPTSFLYKADENARSENILLADAKEFSILNKSKYERHKVNVDISSDKLQNMTSDSLPIYKEEMVFLKLLVDGKAKLYTYYNNQSKFFYQKEDKEIIPLVYKKYIKENSKVSKENGNIATNDSYKRQLWMDVSCNTDLKKRIKYLEYKIKPLTKYFQEYNNCEGDERQLFEKKKDGNNLHLSLRPQVSISTFDFDNSVSNESHNLGSKVGFGVGVELEYTLPFNNKKWSLIVEPTFKNVNFKEKGEVEIKMNYNSFELPFGVRYYFFINDKSRIFINASYQFNFASSTNIKFSKANTEAYKSLDVKSANNAVFGIGYKYDRFIVEYRISTKRDVLKDYSYWDSSYGNMSFILGYSFF</sequence>
<dbReference type="EMBL" id="CP013690">
    <property type="protein sequence ID" value="ALU25925.1"/>
    <property type="molecule type" value="Genomic_DNA"/>
</dbReference>
<dbReference type="eggNOG" id="COG3468">
    <property type="taxonomic scope" value="Bacteria"/>
</dbReference>
<organism evidence="1 2">
    <name type="scientific">Myroides odoratimimus</name>
    <dbReference type="NCBI Taxonomy" id="76832"/>
    <lineage>
        <taxon>Bacteria</taxon>
        <taxon>Pseudomonadati</taxon>
        <taxon>Bacteroidota</taxon>
        <taxon>Flavobacteriia</taxon>
        <taxon>Flavobacteriales</taxon>
        <taxon>Flavobacteriaceae</taxon>
        <taxon>Myroides</taxon>
    </lineage>
</organism>